<protein>
    <submittedName>
        <fullName evidence="2">Uncharacterized protein</fullName>
    </submittedName>
</protein>
<keyword evidence="3" id="KW-1185">Reference proteome</keyword>
<sequence length="153" mass="17595">MLTEKKKKKRSVDLSMLKEQIAMSKQEASCVLRPLPCKRRHANLQHPGTVFSPQKLPNQPRGRFGKGQRQTKCTPKVPPYLFSTVHLLKTRSLVSKFHRSEPFKTILMREEQFGTLHCQSLIKVLEDGDENRKKKEKKDKKDLSRTGTGQKAA</sequence>
<evidence type="ECO:0000313" key="3">
    <source>
        <dbReference type="Proteomes" id="UP001054945"/>
    </source>
</evidence>
<accession>A0AAV4YGC3</accession>
<name>A0AAV4YGC3_CAEEX</name>
<feature type="compositionally biased region" description="Basic and acidic residues" evidence="1">
    <location>
        <begin position="127"/>
        <end position="144"/>
    </location>
</feature>
<dbReference type="EMBL" id="BPLR01019196">
    <property type="protein sequence ID" value="GIZ05061.1"/>
    <property type="molecule type" value="Genomic_DNA"/>
</dbReference>
<reference evidence="2 3" key="1">
    <citation type="submission" date="2021-06" db="EMBL/GenBank/DDBJ databases">
        <title>Caerostris extrusa draft genome.</title>
        <authorList>
            <person name="Kono N."/>
            <person name="Arakawa K."/>
        </authorList>
    </citation>
    <scope>NUCLEOTIDE SEQUENCE [LARGE SCALE GENOMIC DNA]</scope>
</reference>
<dbReference type="Proteomes" id="UP001054945">
    <property type="component" value="Unassembled WGS sequence"/>
</dbReference>
<evidence type="ECO:0000313" key="2">
    <source>
        <dbReference type="EMBL" id="GIZ05061.1"/>
    </source>
</evidence>
<proteinExistence type="predicted"/>
<dbReference type="AlphaFoldDB" id="A0AAV4YGC3"/>
<evidence type="ECO:0000256" key="1">
    <source>
        <dbReference type="SAM" id="MobiDB-lite"/>
    </source>
</evidence>
<feature type="region of interest" description="Disordered" evidence="1">
    <location>
        <begin position="127"/>
        <end position="153"/>
    </location>
</feature>
<organism evidence="2 3">
    <name type="scientific">Caerostris extrusa</name>
    <name type="common">Bark spider</name>
    <name type="synonym">Caerostris bankana</name>
    <dbReference type="NCBI Taxonomy" id="172846"/>
    <lineage>
        <taxon>Eukaryota</taxon>
        <taxon>Metazoa</taxon>
        <taxon>Ecdysozoa</taxon>
        <taxon>Arthropoda</taxon>
        <taxon>Chelicerata</taxon>
        <taxon>Arachnida</taxon>
        <taxon>Araneae</taxon>
        <taxon>Araneomorphae</taxon>
        <taxon>Entelegynae</taxon>
        <taxon>Araneoidea</taxon>
        <taxon>Araneidae</taxon>
        <taxon>Caerostris</taxon>
    </lineage>
</organism>
<feature type="region of interest" description="Disordered" evidence="1">
    <location>
        <begin position="45"/>
        <end position="75"/>
    </location>
</feature>
<comment type="caution">
    <text evidence="2">The sequence shown here is derived from an EMBL/GenBank/DDBJ whole genome shotgun (WGS) entry which is preliminary data.</text>
</comment>
<gene>
    <name evidence="2" type="ORF">CEXT_88911</name>
</gene>